<organism evidence="1 2">
    <name type="scientific">Candidatus Methanocrinis alkalitolerans</name>
    <dbReference type="NCBI Taxonomy" id="3033395"/>
    <lineage>
        <taxon>Archaea</taxon>
        <taxon>Methanobacteriati</taxon>
        <taxon>Methanobacteriota</taxon>
        <taxon>Stenosarchaea group</taxon>
        <taxon>Methanomicrobia</taxon>
        <taxon>Methanotrichales</taxon>
        <taxon>Methanotrichaceae</taxon>
        <taxon>Methanocrinis</taxon>
    </lineage>
</organism>
<gene>
    <name evidence="1" type="ORF">P0O24_09140</name>
</gene>
<proteinExistence type="predicted"/>
<protein>
    <submittedName>
        <fullName evidence="1">Uncharacterized protein</fullName>
    </submittedName>
</protein>
<dbReference type="EMBL" id="JARFPL010000029">
    <property type="protein sequence ID" value="MDF0593748.1"/>
    <property type="molecule type" value="Genomic_DNA"/>
</dbReference>
<evidence type="ECO:0000313" key="1">
    <source>
        <dbReference type="EMBL" id="MDF0593748.1"/>
    </source>
</evidence>
<name>A0ABT5XG96_9EURY</name>
<dbReference type="Proteomes" id="UP001215956">
    <property type="component" value="Unassembled WGS sequence"/>
</dbReference>
<evidence type="ECO:0000313" key="2">
    <source>
        <dbReference type="Proteomes" id="UP001215956"/>
    </source>
</evidence>
<dbReference type="RefSeq" id="WP_316969450.1">
    <property type="nucleotide sequence ID" value="NZ_JARFPL010000029.1"/>
</dbReference>
<accession>A0ABT5XG96</accession>
<sequence>MITPGHLREIYGYRDLILRLAWSDFKLRYKNSVLSASSGPSWSRS</sequence>
<reference evidence="1 2" key="1">
    <citation type="submission" date="2023-03" db="EMBL/GenBank/DDBJ databases">
        <title>Whole genome sequencing of Methanotrichaceae archaeon M04Ac.</title>
        <authorList>
            <person name="Khomyakova M.A."/>
            <person name="Merkel A.Y."/>
            <person name="Slobodkin A.I."/>
        </authorList>
    </citation>
    <scope>NUCLEOTIDE SEQUENCE [LARGE SCALE GENOMIC DNA]</scope>
    <source>
        <strain evidence="1 2">M04Ac</strain>
    </source>
</reference>
<keyword evidence="2" id="KW-1185">Reference proteome</keyword>
<comment type="caution">
    <text evidence="1">The sequence shown here is derived from an EMBL/GenBank/DDBJ whole genome shotgun (WGS) entry which is preliminary data.</text>
</comment>